<dbReference type="EMBL" id="MN032797">
    <property type="protein sequence ID" value="QDH86612.1"/>
    <property type="molecule type" value="Genomic_RNA"/>
</dbReference>
<dbReference type="PROSITE" id="PS50522">
    <property type="entry name" value="RDRP_PHAGE"/>
    <property type="match status" value="1"/>
</dbReference>
<evidence type="ECO:0000256" key="6">
    <source>
        <dbReference type="ARBA" id="ARBA00022953"/>
    </source>
</evidence>
<evidence type="ECO:0000256" key="8">
    <source>
        <dbReference type="ARBA" id="ARBA00048744"/>
    </source>
</evidence>
<evidence type="ECO:0000256" key="3">
    <source>
        <dbReference type="ARBA" id="ARBA00022679"/>
    </source>
</evidence>
<dbReference type="InterPro" id="IPR043502">
    <property type="entry name" value="DNA/RNA_pol_sf"/>
</dbReference>
<organism evidence="11">
    <name type="scientific">Leviviridae sp</name>
    <dbReference type="NCBI Taxonomy" id="2027243"/>
    <lineage>
        <taxon>Viruses</taxon>
        <taxon>Riboviria</taxon>
        <taxon>Orthornavirae</taxon>
        <taxon>Lenarviricota</taxon>
        <taxon>Leviviricetes</taxon>
        <taxon>Norzivirales</taxon>
        <taxon>Fiersviridae</taxon>
    </lineage>
</organism>
<dbReference type="InterPro" id="IPR005093">
    <property type="entry name" value="RNArep_beta"/>
</dbReference>
<evidence type="ECO:0000256" key="7">
    <source>
        <dbReference type="ARBA" id="ARBA00030248"/>
    </source>
</evidence>
<gene>
    <name evidence="11" type="ORF">H3Bulk41607_000003</name>
</gene>
<keyword evidence="5" id="KW-0547">Nucleotide-binding</keyword>
<evidence type="ECO:0000256" key="5">
    <source>
        <dbReference type="ARBA" id="ARBA00022741"/>
    </source>
</evidence>
<name>A0A514CZ14_9VIRU</name>
<sequence>MKSPMPLLQRITQQLGDRCGTSTNHDWETIMSRVNTEGLSFVTITLPDFCKDFEEALEIGYVGSHHFRSFRKWRRLPAFLRGFVSQVFNPDTGVLHQDPSVLCIQAVRQICLVMAKINLPCSEERERKAYEGYLNAEKELREADQRRSRGSLDDFARISRMLWSDLYCSIDSNIYAGKIIPKHGPGSTASGLKGNAKFSNRKWTYRLENVFPFIENGFASWSQWQDLPQVRWLRPWEEEPVKVISVPKTLKTPRIIAMEPVYMQYVQQGILEQIEKGYRDFIVPNSFVNHVDTQHVNQELARQGSIDGSLATLDLSEASDRVSNQLVREMLSPHRWLFEAVDACRSRTAELPQFGKVKLAKFASMGSALTFPFEAMVFCTLIFMGIERDVGHRLSRKEILSYRGKVRVYGDDIVVPVEHVPTVIDLLESNGLKVNRRKSFWNGKFRESCGKEYYSGTDVSIVRCRSMLPSSRKDTSELVSTVSFMNRLYSAGLDEAADYLKRELSKLIRLPRVSSTSQALGVVVDFDFDIERYNPHLQRGETRAWVVDAKLPINRIDGYDALLKVFLKRSSRPFEDPRHLEVSGRPVALRIKQRWILAS</sequence>
<keyword evidence="2 11" id="KW-0696">RNA-directed RNA polymerase</keyword>
<feature type="binding site" evidence="9">
    <location>
        <position position="411"/>
    </location>
    <ligand>
        <name>Mg(2+)</name>
        <dbReference type="ChEBI" id="CHEBI:18420"/>
        <label>2</label>
    </ligand>
</feature>
<dbReference type="EC" id="2.7.7.48" evidence="1"/>
<dbReference type="InterPro" id="IPR007096">
    <property type="entry name" value="RNA-dir_Rpol_cat_phage"/>
</dbReference>
<keyword evidence="9" id="KW-0460">Magnesium</keyword>
<dbReference type="GO" id="GO:0000166">
    <property type="term" value="F:nucleotide binding"/>
    <property type="evidence" value="ECO:0007669"/>
    <property type="project" value="UniProtKB-KW"/>
</dbReference>
<keyword evidence="6" id="KW-0693">Viral RNA replication</keyword>
<feature type="domain" description="RdRp catalytic" evidence="10">
    <location>
        <begin position="299"/>
        <end position="443"/>
    </location>
</feature>
<reference evidence="11" key="1">
    <citation type="submission" date="2019-05" db="EMBL/GenBank/DDBJ databases">
        <title>Metatranscriptomic reconstruction reveals RNA viruses with the potential to shape carbon cycling in soil.</title>
        <authorList>
            <person name="Starr E.P."/>
            <person name="Nuccio E."/>
            <person name="Pett-Ridge J."/>
            <person name="Banfield J.F."/>
            <person name="Firestone M.K."/>
        </authorList>
    </citation>
    <scope>NUCLEOTIDE SEQUENCE</scope>
    <source>
        <strain evidence="11">H3_Bulk_41_scaffold_607</strain>
    </source>
</reference>
<comment type="cofactor">
    <cofactor evidence="9">
        <name>Mg(2+)</name>
        <dbReference type="ChEBI" id="CHEBI:18420"/>
    </cofactor>
    <text evidence="9">Binds 2 Mg(2+) per subunit.</text>
</comment>
<dbReference type="GO" id="GO:0003968">
    <property type="term" value="F:RNA-directed RNA polymerase activity"/>
    <property type="evidence" value="ECO:0007669"/>
    <property type="project" value="UniProtKB-KW"/>
</dbReference>
<dbReference type="Pfam" id="PF03431">
    <property type="entry name" value="RNA_replicase_B"/>
    <property type="match status" value="1"/>
</dbReference>
<proteinExistence type="predicted"/>
<dbReference type="GO" id="GO:0039694">
    <property type="term" value="P:viral RNA genome replication"/>
    <property type="evidence" value="ECO:0007669"/>
    <property type="project" value="InterPro"/>
</dbReference>
<dbReference type="SUPFAM" id="SSF56672">
    <property type="entry name" value="DNA/RNA polymerases"/>
    <property type="match status" value="1"/>
</dbReference>
<evidence type="ECO:0000256" key="4">
    <source>
        <dbReference type="ARBA" id="ARBA00022695"/>
    </source>
</evidence>
<comment type="catalytic activity">
    <reaction evidence="8">
        <text>RNA(n) + a ribonucleoside 5'-triphosphate = RNA(n+1) + diphosphate</text>
        <dbReference type="Rhea" id="RHEA:21248"/>
        <dbReference type="Rhea" id="RHEA-COMP:14527"/>
        <dbReference type="Rhea" id="RHEA-COMP:17342"/>
        <dbReference type="ChEBI" id="CHEBI:33019"/>
        <dbReference type="ChEBI" id="CHEBI:61557"/>
        <dbReference type="ChEBI" id="CHEBI:140395"/>
        <dbReference type="EC" id="2.7.7.48"/>
    </reaction>
</comment>
<keyword evidence="3" id="KW-0808">Transferase</keyword>
<keyword evidence="9" id="KW-0479">Metal-binding</keyword>
<evidence type="ECO:0000259" key="10">
    <source>
        <dbReference type="PROSITE" id="PS50522"/>
    </source>
</evidence>
<evidence type="ECO:0000256" key="1">
    <source>
        <dbReference type="ARBA" id="ARBA00012494"/>
    </source>
</evidence>
<evidence type="ECO:0000256" key="9">
    <source>
        <dbReference type="PIRSR" id="PIRSR605093-1"/>
    </source>
</evidence>
<dbReference type="GO" id="GO:0046872">
    <property type="term" value="F:metal ion binding"/>
    <property type="evidence" value="ECO:0007669"/>
    <property type="project" value="UniProtKB-KW"/>
</dbReference>
<protein>
    <recommendedName>
        <fullName evidence="1">RNA-directed RNA polymerase</fullName>
        <ecNumber evidence="1">2.7.7.48</ecNumber>
    </recommendedName>
    <alternativeName>
        <fullName evidence="7">RNA replicase beta chain</fullName>
    </alternativeName>
</protein>
<accession>A0A514CZ14</accession>
<feature type="binding site" evidence="9">
    <location>
        <position position="412"/>
    </location>
    <ligand>
        <name>Mg(2+)</name>
        <dbReference type="ChEBI" id="CHEBI:18420"/>
        <label>2</label>
    </ligand>
</feature>
<keyword evidence="4" id="KW-0548">Nucleotidyltransferase</keyword>
<evidence type="ECO:0000313" key="11">
    <source>
        <dbReference type="EMBL" id="QDH86612.1"/>
    </source>
</evidence>
<evidence type="ECO:0000256" key="2">
    <source>
        <dbReference type="ARBA" id="ARBA00022484"/>
    </source>
</evidence>
<feature type="binding site" evidence="9">
    <location>
        <position position="314"/>
    </location>
    <ligand>
        <name>Mg(2+)</name>
        <dbReference type="ChEBI" id="CHEBI:18420"/>
        <label>2</label>
    </ligand>
</feature>